<dbReference type="InterPro" id="IPR011008">
    <property type="entry name" value="Dimeric_a/b-barrel"/>
</dbReference>
<dbReference type="OrthoDB" id="8968203at2"/>
<dbReference type="SUPFAM" id="SSF54909">
    <property type="entry name" value="Dimeric alpha+beta barrel"/>
    <property type="match status" value="1"/>
</dbReference>
<accession>A0A4D4LBQ6</accession>
<organism evidence="3 4">
    <name type="scientific">Streptomyces violaceusniger</name>
    <dbReference type="NCBI Taxonomy" id="68280"/>
    <lineage>
        <taxon>Bacteria</taxon>
        <taxon>Bacillati</taxon>
        <taxon>Actinomycetota</taxon>
        <taxon>Actinomycetes</taxon>
        <taxon>Kitasatosporales</taxon>
        <taxon>Streptomycetaceae</taxon>
        <taxon>Streptomyces</taxon>
        <taxon>Streptomyces violaceusniger group</taxon>
    </lineage>
</organism>
<dbReference type="Proteomes" id="UP000301309">
    <property type="component" value="Unassembled WGS sequence"/>
</dbReference>
<dbReference type="RefSeq" id="WP_137978973.1">
    <property type="nucleotide sequence ID" value="NZ_BAAASO010000004.1"/>
</dbReference>
<feature type="domain" description="YCII-related" evidence="2">
    <location>
        <begin position="17"/>
        <end position="91"/>
    </location>
</feature>
<comment type="caution">
    <text evidence="3">The sequence shown here is derived from an EMBL/GenBank/DDBJ whole genome shotgun (WGS) entry which is preliminary data.</text>
</comment>
<proteinExistence type="inferred from homology"/>
<gene>
    <name evidence="3" type="ORF">SVIO_061460</name>
</gene>
<protein>
    <recommendedName>
        <fullName evidence="2">YCII-related domain-containing protein</fullName>
    </recommendedName>
</protein>
<dbReference type="EMBL" id="BJHW01000001">
    <property type="protein sequence ID" value="GDY55523.1"/>
    <property type="molecule type" value="Genomic_DNA"/>
</dbReference>
<comment type="similarity">
    <text evidence="1">Belongs to the YciI family.</text>
</comment>
<dbReference type="AlphaFoldDB" id="A0A4D4LBQ6"/>
<dbReference type="Gene3D" id="3.30.70.1060">
    <property type="entry name" value="Dimeric alpha+beta barrel"/>
    <property type="match status" value="1"/>
</dbReference>
<evidence type="ECO:0000313" key="3">
    <source>
        <dbReference type="EMBL" id="GDY55523.1"/>
    </source>
</evidence>
<name>A0A4D4LBQ6_STRVO</name>
<sequence length="121" mass="13516">MPHFVVTYVHRDPTGWARHLDAHLRWLVERVESGDLRASGPTTGTETQSARWERTALLVFAAADEEALRAVVDTDPYLAEGQVQEMTVTRWDPIFGVFAEESSRAGTGDAELLEHLAELAR</sequence>
<dbReference type="InterPro" id="IPR005545">
    <property type="entry name" value="YCII"/>
</dbReference>
<dbReference type="Pfam" id="PF03795">
    <property type="entry name" value="YCII"/>
    <property type="match status" value="1"/>
</dbReference>
<evidence type="ECO:0000313" key="4">
    <source>
        <dbReference type="Proteomes" id="UP000301309"/>
    </source>
</evidence>
<evidence type="ECO:0000259" key="2">
    <source>
        <dbReference type="Pfam" id="PF03795"/>
    </source>
</evidence>
<reference evidence="3 4" key="1">
    <citation type="journal article" date="2020" name="Int. J. Syst. Evol. Microbiol.">
        <title>Reclassification of Streptomyces castelarensis and Streptomyces sporoclivatus as later heterotypic synonyms of Streptomyces antimycoticus.</title>
        <authorList>
            <person name="Komaki H."/>
            <person name="Tamura T."/>
        </authorList>
    </citation>
    <scope>NUCLEOTIDE SEQUENCE [LARGE SCALE GENOMIC DNA]</scope>
    <source>
        <strain evidence="3 4">NBRC 13459</strain>
    </source>
</reference>
<keyword evidence="4" id="KW-1185">Reference proteome</keyword>
<evidence type="ECO:0000256" key="1">
    <source>
        <dbReference type="ARBA" id="ARBA00007689"/>
    </source>
</evidence>